<dbReference type="InterPro" id="IPR006135">
    <property type="entry name" value="T3SS_substrate_exporter"/>
</dbReference>
<gene>
    <name evidence="1" type="ORF">MNB_SM-3-459</name>
</gene>
<dbReference type="InterPro" id="IPR029025">
    <property type="entry name" value="T3SS_substrate_exporter_C"/>
</dbReference>
<keyword evidence="1" id="KW-0282">Flagellum</keyword>
<name>A0A1W1D1Y5_9ZZZZ</name>
<dbReference type="PANTHER" id="PTHR30531">
    <property type="entry name" value="FLAGELLAR BIOSYNTHETIC PROTEIN FLHB"/>
    <property type="match status" value="1"/>
</dbReference>
<dbReference type="EMBL" id="FPHP01000002">
    <property type="protein sequence ID" value="SFV74568.1"/>
    <property type="molecule type" value="Genomic_DNA"/>
</dbReference>
<accession>A0A1W1D1Y5</accession>
<protein>
    <submittedName>
        <fullName evidence="1">Uncharacterized homolog of the cytoplasmic domain of flagellar protein FhlB</fullName>
    </submittedName>
</protein>
<evidence type="ECO:0000313" key="1">
    <source>
        <dbReference type="EMBL" id="SFV74568.1"/>
    </source>
</evidence>
<dbReference type="Gene3D" id="3.40.1690.10">
    <property type="entry name" value="secretion proteins EscU"/>
    <property type="match status" value="1"/>
</dbReference>
<keyword evidence="1" id="KW-0966">Cell projection</keyword>
<sequence length="89" mass="9917">MPFQPSSKSQKAVALAYDKQNAPKVLASGSGNIAQKIIQKAKEFDVPLFANEALVNSLIDVKIDEEIPPKLYQSVVEVFIWLMKNEKNI</sequence>
<dbReference type="GO" id="GO:0009306">
    <property type="term" value="P:protein secretion"/>
    <property type="evidence" value="ECO:0007669"/>
    <property type="project" value="InterPro"/>
</dbReference>
<dbReference type="Pfam" id="PF01312">
    <property type="entry name" value="Bac_export_2"/>
    <property type="match status" value="1"/>
</dbReference>
<dbReference type="GO" id="GO:0005886">
    <property type="term" value="C:plasma membrane"/>
    <property type="evidence" value="ECO:0007669"/>
    <property type="project" value="TreeGrafter"/>
</dbReference>
<dbReference type="SUPFAM" id="SSF160544">
    <property type="entry name" value="EscU C-terminal domain-like"/>
    <property type="match status" value="1"/>
</dbReference>
<reference evidence="1" key="1">
    <citation type="submission" date="2016-10" db="EMBL/GenBank/DDBJ databases">
        <authorList>
            <person name="de Groot N.N."/>
        </authorList>
    </citation>
    <scope>NUCLEOTIDE SEQUENCE</scope>
</reference>
<dbReference type="PANTHER" id="PTHR30531:SF12">
    <property type="entry name" value="FLAGELLAR BIOSYNTHETIC PROTEIN FLHB"/>
    <property type="match status" value="1"/>
</dbReference>
<dbReference type="AlphaFoldDB" id="A0A1W1D1Y5"/>
<organism evidence="1">
    <name type="scientific">hydrothermal vent metagenome</name>
    <dbReference type="NCBI Taxonomy" id="652676"/>
    <lineage>
        <taxon>unclassified sequences</taxon>
        <taxon>metagenomes</taxon>
        <taxon>ecological metagenomes</taxon>
    </lineage>
</organism>
<proteinExistence type="predicted"/>
<keyword evidence="1" id="KW-0969">Cilium</keyword>